<dbReference type="Proteomes" id="UP000018144">
    <property type="component" value="Unassembled WGS sequence"/>
</dbReference>
<dbReference type="STRING" id="1076935.U4LBZ7"/>
<dbReference type="OrthoDB" id="4160836at2759"/>
<dbReference type="OMA" id="AWINECE"/>
<evidence type="ECO:0000313" key="4">
    <source>
        <dbReference type="Proteomes" id="UP000018144"/>
    </source>
</evidence>
<gene>
    <name evidence="3" type="ORF">PCON_07426</name>
</gene>
<evidence type="ECO:0000256" key="1">
    <source>
        <dbReference type="SAM" id="Coils"/>
    </source>
</evidence>
<name>U4LBZ7_PYROM</name>
<feature type="region of interest" description="Disordered" evidence="2">
    <location>
        <begin position="1"/>
        <end position="55"/>
    </location>
</feature>
<proteinExistence type="predicted"/>
<reference evidence="3 4" key="1">
    <citation type="journal article" date="2013" name="PLoS Genet.">
        <title>The genome and development-dependent transcriptomes of Pyronema confluens: a window into fungal evolution.</title>
        <authorList>
            <person name="Traeger S."/>
            <person name="Altegoer F."/>
            <person name="Freitag M."/>
            <person name="Gabaldon T."/>
            <person name="Kempken F."/>
            <person name="Kumar A."/>
            <person name="Marcet-Houben M."/>
            <person name="Poggeler S."/>
            <person name="Stajich J.E."/>
            <person name="Nowrousian M."/>
        </authorList>
    </citation>
    <scope>NUCLEOTIDE SEQUENCE [LARGE SCALE GENOMIC DNA]</scope>
    <source>
        <strain evidence="4">CBS 100304</strain>
        <tissue evidence="3">Vegetative mycelium</tissue>
    </source>
</reference>
<organism evidence="3 4">
    <name type="scientific">Pyronema omphalodes (strain CBS 100304)</name>
    <name type="common">Pyronema confluens</name>
    <dbReference type="NCBI Taxonomy" id="1076935"/>
    <lineage>
        <taxon>Eukaryota</taxon>
        <taxon>Fungi</taxon>
        <taxon>Dikarya</taxon>
        <taxon>Ascomycota</taxon>
        <taxon>Pezizomycotina</taxon>
        <taxon>Pezizomycetes</taxon>
        <taxon>Pezizales</taxon>
        <taxon>Pyronemataceae</taxon>
        <taxon>Pyronema</taxon>
    </lineage>
</organism>
<sequence length="340" mass="38025">MSSSPSLPRRTIASSKKPFHDARQQPYPPRQAREELRRTPPARPSQQSKEPSDEVLRPVLESINSEIAALQREIALLEREERAQTKKPTDTEELISRLLAANDSHLTVPKPPKFSITAEADIPSALPLPTDKPLPQLKMFSSITYTSCNTTIEPSDSSILRRQSIRGYVGKFGVSMLDFHLDLRILGDQVVDLSAKVPIWARKDLGAWINECEETLNPSYLLYALNSYHPLAVKRAATFAAMSKRYTELTRQLKKAAWMGVDTMVFRWGKEGPEVVVRWQLEVGDMGDVESKLTAGVRVPGVYAEDGEWVRIAGWFSEMVEEVGVRKAIEATVQAVLGVS</sequence>
<evidence type="ECO:0000313" key="3">
    <source>
        <dbReference type="EMBL" id="CCX07837.1"/>
    </source>
</evidence>
<keyword evidence="1" id="KW-0175">Coiled coil</keyword>
<keyword evidence="4" id="KW-1185">Reference proteome</keyword>
<protein>
    <submittedName>
        <fullName evidence="3">Uncharacterized protein</fullName>
    </submittedName>
</protein>
<evidence type="ECO:0000256" key="2">
    <source>
        <dbReference type="SAM" id="MobiDB-lite"/>
    </source>
</evidence>
<dbReference type="AlphaFoldDB" id="U4LBZ7"/>
<accession>U4LBZ7</accession>
<dbReference type="EMBL" id="HF935378">
    <property type="protein sequence ID" value="CCX07837.1"/>
    <property type="molecule type" value="Genomic_DNA"/>
</dbReference>
<feature type="coiled-coil region" evidence="1">
    <location>
        <begin position="60"/>
        <end position="87"/>
    </location>
</feature>